<sequence length="464" mass="51803">MQTTKDLNKPEPREVPVRLSFLLLLFVGVLVSTTVRQELIQFQRYEAAYTLSRSSNGTVSSVSVTFHEVGKSDSVVVGTAASAAAQPSRSLHDEEAPKQEPAAPPQENAEEVTPQESADKKWTIVVDDSKAETSSESSPGKNIEQLKQEAATPEQPEQLKQDTTLTIEKTSLGGTNTAVEATPAVPQEEAGSGGNKTLVIIMGSLRGGEHAWQSLYQNLLDINHADLALAVGKKPEEEKTSSLYQRAKYLWEFDEYEDWGDALDLIAKKATLMLTLGLTQTLGATYCYPTFLKSLVHKLKELSLLDKYDRFIVTRSDFYYLCEHDLSSFNTTEVFVPKGEDYGGITDRFVIAPADKILTVLDILPPMINKPQRHKNKLPKLEIQQLTTCPEMVIMWRWQQDGIFAKRYSRKMFTVKAPGDQTRWSVGSTKRGQVMKGPHGLVLKYPHEYQQSQKTCGVQGKKKM</sequence>
<feature type="region of interest" description="Disordered" evidence="1">
    <location>
        <begin position="80"/>
        <end position="162"/>
    </location>
</feature>
<name>A0A9N8DG21_9STRA</name>
<gene>
    <name evidence="2" type="ORF">SEMRO_127_G060790.1</name>
</gene>
<organism evidence="2 3">
    <name type="scientific">Seminavis robusta</name>
    <dbReference type="NCBI Taxonomy" id="568900"/>
    <lineage>
        <taxon>Eukaryota</taxon>
        <taxon>Sar</taxon>
        <taxon>Stramenopiles</taxon>
        <taxon>Ochrophyta</taxon>
        <taxon>Bacillariophyta</taxon>
        <taxon>Bacillariophyceae</taxon>
        <taxon>Bacillariophycidae</taxon>
        <taxon>Naviculales</taxon>
        <taxon>Naviculaceae</taxon>
        <taxon>Seminavis</taxon>
    </lineage>
</organism>
<proteinExistence type="predicted"/>
<keyword evidence="3" id="KW-1185">Reference proteome</keyword>
<dbReference type="OrthoDB" id="44644at2759"/>
<protein>
    <submittedName>
        <fullName evidence="2">Uncharacterized protein</fullName>
    </submittedName>
</protein>
<feature type="compositionally biased region" description="Basic and acidic residues" evidence="1">
    <location>
        <begin position="117"/>
        <end position="133"/>
    </location>
</feature>
<comment type="caution">
    <text evidence="2">The sequence shown here is derived from an EMBL/GenBank/DDBJ whole genome shotgun (WGS) entry which is preliminary data.</text>
</comment>
<evidence type="ECO:0000313" key="2">
    <source>
        <dbReference type="EMBL" id="CAB9502087.1"/>
    </source>
</evidence>
<dbReference type="Proteomes" id="UP001153069">
    <property type="component" value="Unassembled WGS sequence"/>
</dbReference>
<accession>A0A9N8DG21</accession>
<reference evidence="2" key="1">
    <citation type="submission" date="2020-06" db="EMBL/GenBank/DDBJ databases">
        <authorList>
            <consortium name="Plant Systems Biology data submission"/>
        </authorList>
    </citation>
    <scope>NUCLEOTIDE SEQUENCE</scope>
    <source>
        <strain evidence="2">D6</strain>
    </source>
</reference>
<feature type="compositionally biased region" description="Low complexity" evidence="1">
    <location>
        <begin position="80"/>
        <end position="89"/>
    </location>
</feature>
<dbReference type="AlphaFoldDB" id="A0A9N8DG21"/>
<dbReference type="EMBL" id="CAICTM010000126">
    <property type="protein sequence ID" value="CAB9502087.1"/>
    <property type="molecule type" value="Genomic_DNA"/>
</dbReference>
<evidence type="ECO:0000313" key="3">
    <source>
        <dbReference type="Proteomes" id="UP001153069"/>
    </source>
</evidence>
<evidence type="ECO:0000256" key="1">
    <source>
        <dbReference type="SAM" id="MobiDB-lite"/>
    </source>
</evidence>